<comment type="caution">
    <text evidence="2">The sequence shown here is derived from an EMBL/GenBank/DDBJ whole genome shotgun (WGS) entry which is preliminary data.</text>
</comment>
<keyword evidence="3" id="KW-1185">Reference proteome</keyword>
<evidence type="ECO:0000313" key="3">
    <source>
        <dbReference type="Proteomes" id="UP001154282"/>
    </source>
</evidence>
<evidence type="ECO:0000256" key="1">
    <source>
        <dbReference type="SAM" id="MobiDB-lite"/>
    </source>
</evidence>
<proteinExistence type="predicted"/>
<evidence type="ECO:0000313" key="2">
    <source>
        <dbReference type="EMBL" id="CAI0412754.1"/>
    </source>
</evidence>
<sequence>MKELFHLQILPSSTDIHPAATWQIRTRMSVSNPPRQLLKSWPILPLAHRYESIFSPRIEMSTEAGIPEEPPFFSPTMASVSKFLTFMTILMMVALISLARLQDGETVEIRGSIARGARKDLGGKKVKKLPGLVMEDSAREVPTGPDPLHHHGYPPSP</sequence>
<gene>
    <name evidence="2" type="ORF">LITE_LOCUS15675</name>
</gene>
<protein>
    <submittedName>
        <fullName evidence="2">Uncharacterized protein</fullName>
    </submittedName>
</protein>
<accession>A0AAV0JVP4</accession>
<feature type="region of interest" description="Disordered" evidence="1">
    <location>
        <begin position="132"/>
        <end position="157"/>
    </location>
</feature>
<dbReference type="Proteomes" id="UP001154282">
    <property type="component" value="Unassembled WGS sequence"/>
</dbReference>
<dbReference type="AlphaFoldDB" id="A0AAV0JVP4"/>
<name>A0AAV0JVP4_9ROSI</name>
<organism evidence="2 3">
    <name type="scientific">Linum tenue</name>
    <dbReference type="NCBI Taxonomy" id="586396"/>
    <lineage>
        <taxon>Eukaryota</taxon>
        <taxon>Viridiplantae</taxon>
        <taxon>Streptophyta</taxon>
        <taxon>Embryophyta</taxon>
        <taxon>Tracheophyta</taxon>
        <taxon>Spermatophyta</taxon>
        <taxon>Magnoliopsida</taxon>
        <taxon>eudicotyledons</taxon>
        <taxon>Gunneridae</taxon>
        <taxon>Pentapetalae</taxon>
        <taxon>rosids</taxon>
        <taxon>fabids</taxon>
        <taxon>Malpighiales</taxon>
        <taxon>Linaceae</taxon>
        <taxon>Linum</taxon>
    </lineage>
</organism>
<dbReference type="EMBL" id="CAMGYJ010000005">
    <property type="protein sequence ID" value="CAI0412754.1"/>
    <property type="molecule type" value="Genomic_DNA"/>
</dbReference>
<reference evidence="2" key="1">
    <citation type="submission" date="2022-08" db="EMBL/GenBank/DDBJ databases">
        <authorList>
            <person name="Gutierrez-Valencia J."/>
        </authorList>
    </citation>
    <scope>NUCLEOTIDE SEQUENCE</scope>
</reference>